<sequence length="65" mass="7091">MTTLTVEPSFGTKRLFRSQAELDLKLRHPPSLVPPQVSLDALMLVFVTPETSTTDVLRSGVHSAA</sequence>
<evidence type="ECO:0000313" key="1">
    <source>
        <dbReference type="EMBL" id="KAE9272387.1"/>
    </source>
</evidence>
<dbReference type="EMBL" id="QXFT01005500">
    <property type="protein sequence ID" value="KAE9272387.1"/>
    <property type="molecule type" value="Genomic_DNA"/>
</dbReference>
<organism evidence="1 2">
    <name type="scientific">Phytophthora rubi</name>
    <dbReference type="NCBI Taxonomy" id="129364"/>
    <lineage>
        <taxon>Eukaryota</taxon>
        <taxon>Sar</taxon>
        <taxon>Stramenopiles</taxon>
        <taxon>Oomycota</taxon>
        <taxon>Peronosporomycetes</taxon>
        <taxon>Peronosporales</taxon>
        <taxon>Peronosporaceae</taxon>
        <taxon>Phytophthora</taxon>
    </lineage>
</organism>
<comment type="caution">
    <text evidence="1">The sequence shown here is derived from an EMBL/GenBank/DDBJ whole genome shotgun (WGS) entry which is preliminary data.</text>
</comment>
<reference evidence="1 2" key="1">
    <citation type="submission" date="2018-08" db="EMBL/GenBank/DDBJ databases">
        <title>Genomic investigation of the strawberry pathogen Phytophthora fragariae indicates pathogenicity is determined by transcriptional variation in three key races.</title>
        <authorList>
            <person name="Adams T.M."/>
            <person name="Armitage A.D."/>
            <person name="Sobczyk M.K."/>
            <person name="Bates H.J."/>
            <person name="Dunwell J.M."/>
            <person name="Nellist C.F."/>
            <person name="Harrison R.J."/>
        </authorList>
    </citation>
    <scope>NUCLEOTIDE SEQUENCE [LARGE SCALE GENOMIC DNA]</scope>
    <source>
        <strain evidence="1 2">SCRP333</strain>
    </source>
</reference>
<keyword evidence="2" id="KW-1185">Reference proteome</keyword>
<proteinExistence type="predicted"/>
<accession>A0A6A4BBS5</accession>
<dbReference type="AlphaFoldDB" id="A0A6A4BBS5"/>
<evidence type="ECO:0000313" key="2">
    <source>
        <dbReference type="Proteomes" id="UP000434957"/>
    </source>
</evidence>
<name>A0A6A4BBS5_9STRA</name>
<protein>
    <submittedName>
        <fullName evidence="1">Uncharacterized protein</fullName>
    </submittedName>
</protein>
<dbReference type="Proteomes" id="UP000434957">
    <property type="component" value="Unassembled WGS sequence"/>
</dbReference>
<gene>
    <name evidence="1" type="ORF">PR003_g30216</name>
</gene>